<feature type="transmembrane region" description="Helical" evidence="1">
    <location>
        <begin position="169"/>
        <end position="185"/>
    </location>
</feature>
<keyword evidence="1" id="KW-1133">Transmembrane helix</keyword>
<dbReference type="RefSeq" id="WP_154226478.1">
    <property type="nucleotide sequence ID" value="NZ_CP045309.1"/>
</dbReference>
<sequence length="205" mass="22393">MLLIVVAALLAATGAANTLWPVLLRDHPLLLPVLDGRNRYLLLASVKVGMVPLLAVGITRRTIAHVAYYLLGRWYGDSAMQWVARRSPLWRRALQRTRRLLPKAAAATVLVTSSNIARTIAGATGTSPIRFALLEVFGTGLQIAALFLFLQSTGDSIAVPVGILDNNTAWVMAVTLSVGCGWLLWRATRWRRRRAQSSDRSPEGA</sequence>
<dbReference type="EMBL" id="CP045309">
    <property type="protein sequence ID" value="QGL47133.1"/>
    <property type="molecule type" value="Genomic_DNA"/>
</dbReference>
<dbReference type="Proteomes" id="UP000477779">
    <property type="component" value="Unassembled WGS sequence"/>
</dbReference>
<organism evidence="2 5">
    <name type="scientific">Micromonospora terminaliae</name>
    <dbReference type="NCBI Taxonomy" id="1914461"/>
    <lineage>
        <taxon>Bacteria</taxon>
        <taxon>Bacillati</taxon>
        <taxon>Actinomycetota</taxon>
        <taxon>Actinomycetes</taxon>
        <taxon>Micromonosporales</taxon>
        <taxon>Micromonosporaceae</taxon>
        <taxon>Micromonospora</taxon>
    </lineage>
</organism>
<evidence type="ECO:0000313" key="5">
    <source>
        <dbReference type="Proteomes" id="UP000477779"/>
    </source>
</evidence>
<reference evidence="3 4" key="1">
    <citation type="submission" date="2019-10" db="EMBL/GenBank/DDBJ databases">
        <title>Genome Sequence of Micromonospora terminaliae DSM 101760.</title>
        <authorList>
            <person name="Guo L."/>
        </authorList>
    </citation>
    <scope>NUCLEOTIDE SEQUENCE [LARGE SCALE GENOMIC DNA]</scope>
    <source>
        <strain evidence="3 4">DSM 101760</strain>
    </source>
</reference>
<feature type="transmembrane region" description="Helical" evidence="1">
    <location>
        <begin position="40"/>
        <end position="58"/>
    </location>
</feature>
<keyword evidence="1" id="KW-0812">Transmembrane</keyword>
<evidence type="ECO:0000313" key="2">
    <source>
        <dbReference type="EMBL" id="NES28121.1"/>
    </source>
</evidence>
<keyword evidence="1" id="KW-0472">Membrane</keyword>
<keyword evidence="4" id="KW-1185">Reference proteome</keyword>
<dbReference type="EMBL" id="JAAHBZ010000003">
    <property type="protein sequence ID" value="NES28121.1"/>
    <property type="molecule type" value="Genomic_DNA"/>
</dbReference>
<name>A0AAJ2ZEN2_9ACTN</name>
<accession>A0AAJ2ZEN2</accession>
<evidence type="ECO:0000256" key="1">
    <source>
        <dbReference type="SAM" id="Phobius"/>
    </source>
</evidence>
<proteinExistence type="predicted"/>
<feature type="transmembrane region" description="Helical" evidence="1">
    <location>
        <begin position="131"/>
        <end position="149"/>
    </location>
</feature>
<evidence type="ECO:0000313" key="4">
    <source>
        <dbReference type="Proteomes" id="UP000402241"/>
    </source>
</evidence>
<gene>
    <name evidence="2" type="ORF">G3561_11265</name>
    <name evidence="3" type="ORF">GCE86_08765</name>
</gene>
<evidence type="ECO:0000313" key="3">
    <source>
        <dbReference type="EMBL" id="QGL47133.1"/>
    </source>
</evidence>
<dbReference type="Proteomes" id="UP000402241">
    <property type="component" value="Chromosome"/>
</dbReference>
<protein>
    <submittedName>
        <fullName evidence="2">Uncharacterized protein</fullName>
    </submittedName>
</protein>
<reference evidence="2 5" key="2">
    <citation type="submission" date="2020-02" db="EMBL/GenBank/DDBJ databases">
        <title>WGS of Micromonospora spp. isolated from hot spring.</title>
        <authorList>
            <person name="Thawai C."/>
        </authorList>
    </citation>
    <scope>NUCLEOTIDE SEQUENCE [LARGE SCALE GENOMIC DNA]</scope>
    <source>
        <strain evidence="2 5">TMS7</strain>
    </source>
</reference>
<dbReference type="AlphaFoldDB" id="A0AAJ2ZEN2"/>